<keyword evidence="25" id="KW-1185">Reference proteome</keyword>
<dbReference type="GO" id="GO:0005886">
    <property type="term" value="C:plasma membrane"/>
    <property type="evidence" value="ECO:0007669"/>
    <property type="project" value="UniProtKB-SubCell"/>
</dbReference>
<feature type="modified residue" description="Phosphohistidine" evidence="17">
    <location>
        <position position="982"/>
    </location>
</feature>
<evidence type="ECO:0000259" key="22">
    <source>
        <dbReference type="PROSITE" id="PS50112"/>
    </source>
</evidence>
<keyword evidence="19" id="KW-0175">Coiled coil</keyword>
<dbReference type="SUPFAM" id="SSF52172">
    <property type="entry name" value="CheY-like"/>
    <property type="match status" value="1"/>
</dbReference>
<feature type="domain" description="PAS" evidence="22">
    <location>
        <begin position="275"/>
        <end position="312"/>
    </location>
</feature>
<evidence type="ECO:0000256" key="18">
    <source>
        <dbReference type="PROSITE-ProRule" id="PRU00169"/>
    </source>
</evidence>
<keyword evidence="9" id="KW-0547">Nucleotide-binding</keyword>
<keyword evidence="4" id="KW-1003">Cell membrane</keyword>
<evidence type="ECO:0000256" key="5">
    <source>
        <dbReference type="ARBA" id="ARBA00022519"/>
    </source>
</evidence>
<feature type="domain" description="HPt" evidence="23">
    <location>
        <begin position="932"/>
        <end position="1039"/>
    </location>
</feature>
<dbReference type="Pfam" id="PF00512">
    <property type="entry name" value="HisKA"/>
    <property type="match status" value="1"/>
</dbReference>
<evidence type="ECO:0000256" key="1">
    <source>
        <dbReference type="ARBA" id="ARBA00000085"/>
    </source>
</evidence>
<dbReference type="SMART" id="SM00387">
    <property type="entry name" value="HATPase_c"/>
    <property type="match status" value="1"/>
</dbReference>
<gene>
    <name evidence="24" type="ORF">GXW79_18245</name>
</gene>
<evidence type="ECO:0000256" key="2">
    <source>
        <dbReference type="ARBA" id="ARBA00004429"/>
    </source>
</evidence>
<proteinExistence type="predicted"/>
<dbReference type="FunFam" id="3.30.565.10:FF:000010">
    <property type="entry name" value="Sensor histidine kinase RcsC"/>
    <property type="match status" value="1"/>
</dbReference>
<protein>
    <recommendedName>
        <fullName evidence="16">Sensory/regulatory protein RpfC</fullName>
        <ecNumber evidence="3">2.7.13.3</ecNumber>
    </recommendedName>
</protein>
<keyword evidence="6 18" id="KW-0597">Phosphoprotein</keyword>
<dbReference type="InterPro" id="IPR036890">
    <property type="entry name" value="HATPase_C_sf"/>
</dbReference>
<dbReference type="RefSeq" id="WP_211875890.1">
    <property type="nucleotide sequence ID" value="NZ_JAAEDH010000025.1"/>
</dbReference>
<dbReference type="SUPFAM" id="SSF47226">
    <property type="entry name" value="Histidine-containing phosphotransfer domain, HPT domain"/>
    <property type="match status" value="1"/>
</dbReference>
<evidence type="ECO:0000256" key="10">
    <source>
        <dbReference type="ARBA" id="ARBA00022777"/>
    </source>
</evidence>
<dbReference type="InterPro" id="IPR003661">
    <property type="entry name" value="HisK_dim/P_dom"/>
</dbReference>
<keyword evidence="12" id="KW-1133">Transmembrane helix</keyword>
<evidence type="ECO:0000256" key="3">
    <source>
        <dbReference type="ARBA" id="ARBA00012438"/>
    </source>
</evidence>
<dbReference type="PROSITE" id="PS50112">
    <property type="entry name" value="PAS"/>
    <property type="match status" value="1"/>
</dbReference>
<evidence type="ECO:0000256" key="17">
    <source>
        <dbReference type="PROSITE-ProRule" id="PRU00110"/>
    </source>
</evidence>
<comment type="caution">
    <text evidence="24">The sequence shown here is derived from an EMBL/GenBank/DDBJ whole genome shotgun (WGS) entry which is preliminary data.</text>
</comment>
<feature type="modified residue" description="4-aspartylphosphate" evidence="18">
    <location>
        <position position="851"/>
    </location>
</feature>
<keyword evidence="11" id="KW-0067">ATP-binding</keyword>
<dbReference type="InterPro" id="IPR003594">
    <property type="entry name" value="HATPase_dom"/>
</dbReference>
<dbReference type="InterPro" id="IPR036641">
    <property type="entry name" value="HPT_dom_sf"/>
</dbReference>
<feature type="coiled-coil region" evidence="19">
    <location>
        <begin position="255"/>
        <end position="282"/>
    </location>
</feature>
<dbReference type="AlphaFoldDB" id="A0AAF1K0Y9"/>
<comment type="subunit">
    <text evidence="15">At low DSF concentrations, interacts with RpfF.</text>
</comment>
<comment type="subcellular location">
    <subcellularLocation>
        <location evidence="2">Cell inner membrane</location>
        <topology evidence="2">Multi-pass membrane protein</topology>
    </subcellularLocation>
</comment>
<reference evidence="24" key="1">
    <citation type="submission" date="2020-01" db="EMBL/GenBank/DDBJ databases">
        <authorList>
            <person name="Rat A."/>
        </authorList>
    </citation>
    <scope>NUCLEOTIDE SEQUENCE</scope>
    <source>
        <strain evidence="24">LMG 28251</strain>
    </source>
</reference>
<dbReference type="Pfam" id="PF00072">
    <property type="entry name" value="Response_reg"/>
    <property type="match status" value="1"/>
</dbReference>
<feature type="domain" description="Histidine kinase" evidence="20">
    <location>
        <begin position="557"/>
        <end position="777"/>
    </location>
</feature>
<dbReference type="EC" id="2.7.13.3" evidence="3"/>
<dbReference type="SUPFAM" id="SSF55785">
    <property type="entry name" value="PYP-like sensor domain (PAS domain)"/>
    <property type="match status" value="3"/>
</dbReference>
<evidence type="ECO:0000256" key="6">
    <source>
        <dbReference type="ARBA" id="ARBA00022553"/>
    </source>
</evidence>
<name>A0AAF1K0Y9_9PROT</name>
<evidence type="ECO:0000259" key="20">
    <source>
        <dbReference type="PROSITE" id="PS50109"/>
    </source>
</evidence>
<evidence type="ECO:0000256" key="14">
    <source>
        <dbReference type="ARBA" id="ARBA00023136"/>
    </source>
</evidence>
<dbReference type="InterPro" id="IPR035965">
    <property type="entry name" value="PAS-like_dom_sf"/>
</dbReference>
<dbReference type="SUPFAM" id="SSF47384">
    <property type="entry name" value="Homodimeric domain of signal transducing histidine kinase"/>
    <property type="match status" value="1"/>
</dbReference>
<evidence type="ECO:0000256" key="9">
    <source>
        <dbReference type="ARBA" id="ARBA00022741"/>
    </source>
</evidence>
<dbReference type="Gene3D" id="3.30.450.20">
    <property type="entry name" value="PAS domain"/>
    <property type="match status" value="3"/>
</dbReference>
<dbReference type="Gene3D" id="1.10.287.130">
    <property type="match status" value="1"/>
</dbReference>
<dbReference type="GO" id="GO:0000155">
    <property type="term" value="F:phosphorelay sensor kinase activity"/>
    <property type="evidence" value="ECO:0007669"/>
    <property type="project" value="InterPro"/>
</dbReference>
<evidence type="ECO:0000313" key="25">
    <source>
        <dbReference type="Proteomes" id="UP001196068"/>
    </source>
</evidence>
<dbReference type="PROSITE" id="PS50109">
    <property type="entry name" value="HIS_KIN"/>
    <property type="match status" value="1"/>
</dbReference>
<dbReference type="SMART" id="SM00448">
    <property type="entry name" value="REC"/>
    <property type="match status" value="1"/>
</dbReference>
<evidence type="ECO:0000256" key="12">
    <source>
        <dbReference type="ARBA" id="ARBA00022989"/>
    </source>
</evidence>
<evidence type="ECO:0000259" key="23">
    <source>
        <dbReference type="PROSITE" id="PS50894"/>
    </source>
</evidence>
<evidence type="ECO:0000256" key="19">
    <source>
        <dbReference type="SAM" id="Coils"/>
    </source>
</evidence>
<evidence type="ECO:0000313" key="24">
    <source>
        <dbReference type="EMBL" id="MBR0657023.1"/>
    </source>
</evidence>
<evidence type="ECO:0000256" key="16">
    <source>
        <dbReference type="ARBA" id="ARBA00068150"/>
    </source>
</evidence>
<evidence type="ECO:0000256" key="15">
    <source>
        <dbReference type="ARBA" id="ARBA00064003"/>
    </source>
</evidence>
<dbReference type="GO" id="GO:0005524">
    <property type="term" value="F:ATP binding"/>
    <property type="evidence" value="ECO:0007669"/>
    <property type="project" value="UniProtKB-KW"/>
</dbReference>
<dbReference type="InterPro" id="IPR004358">
    <property type="entry name" value="Sig_transdc_His_kin-like_C"/>
</dbReference>
<dbReference type="InterPro" id="IPR036097">
    <property type="entry name" value="HisK_dim/P_sf"/>
</dbReference>
<keyword evidence="14" id="KW-0472">Membrane</keyword>
<reference evidence="24" key="2">
    <citation type="journal article" date="2021" name="Syst. Appl. Microbiol.">
        <title>Roseomonas hellenica sp. nov., isolated from roots of wild-growing Alkanna tinctoria.</title>
        <authorList>
            <person name="Rat A."/>
            <person name="Naranjo H.D."/>
            <person name="Lebbe L."/>
            <person name="Cnockaert M."/>
            <person name="Krigas N."/>
            <person name="Grigoriadou K."/>
            <person name="Maloupa E."/>
            <person name="Willems A."/>
        </authorList>
    </citation>
    <scope>NUCLEOTIDE SEQUENCE</scope>
    <source>
        <strain evidence="24">LMG 28251</strain>
    </source>
</reference>
<evidence type="ECO:0000256" key="8">
    <source>
        <dbReference type="ARBA" id="ARBA00022692"/>
    </source>
</evidence>
<evidence type="ECO:0000256" key="7">
    <source>
        <dbReference type="ARBA" id="ARBA00022679"/>
    </source>
</evidence>
<keyword evidence="8" id="KW-0812">Transmembrane</keyword>
<dbReference type="PRINTS" id="PR00344">
    <property type="entry name" value="BCTRLSENSOR"/>
</dbReference>
<keyword evidence="10" id="KW-0418">Kinase</keyword>
<comment type="catalytic activity">
    <reaction evidence="1">
        <text>ATP + protein L-histidine = ADP + protein N-phospho-L-histidine.</text>
        <dbReference type="EC" id="2.7.13.3"/>
    </reaction>
</comment>
<dbReference type="EMBL" id="JAAEDH010000025">
    <property type="protein sequence ID" value="MBR0657023.1"/>
    <property type="molecule type" value="Genomic_DNA"/>
</dbReference>
<dbReference type="SMART" id="SM00388">
    <property type="entry name" value="HisKA"/>
    <property type="match status" value="1"/>
</dbReference>
<dbReference type="Gene3D" id="3.30.565.10">
    <property type="entry name" value="Histidine kinase-like ATPase, C-terminal domain"/>
    <property type="match status" value="1"/>
</dbReference>
<feature type="domain" description="Response regulatory" evidence="21">
    <location>
        <begin position="802"/>
        <end position="921"/>
    </location>
</feature>
<dbReference type="CDD" id="cd00082">
    <property type="entry name" value="HisKA"/>
    <property type="match status" value="1"/>
</dbReference>
<dbReference type="Gene3D" id="1.20.120.160">
    <property type="entry name" value="HPT domain"/>
    <property type="match status" value="1"/>
</dbReference>
<keyword evidence="7" id="KW-0808">Transferase</keyword>
<dbReference type="Proteomes" id="UP001196068">
    <property type="component" value="Unassembled WGS sequence"/>
</dbReference>
<dbReference type="Pfam" id="PF02518">
    <property type="entry name" value="HATPase_c"/>
    <property type="match status" value="1"/>
</dbReference>
<evidence type="ECO:0000259" key="21">
    <source>
        <dbReference type="PROSITE" id="PS50110"/>
    </source>
</evidence>
<dbReference type="Gene3D" id="3.40.50.2300">
    <property type="match status" value="1"/>
</dbReference>
<accession>A0AAF1K0Y9</accession>
<keyword evidence="13" id="KW-0902">Two-component regulatory system</keyword>
<dbReference type="FunFam" id="1.10.287.130:FF:000002">
    <property type="entry name" value="Two-component osmosensing histidine kinase"/>
    <property type="match status" value="1"/>
</dbReference>
<evidence type="ECO:0000256" key="13">
    <source>
        <dbReference type="ARBA" id="ARBA00023012"/>
    </source>
</evidence>
<dbReference type="SUPFAM" id="SSF55874">
    <property type="entry name" value="ATPase domain of HSP90 chaperone/DNA topoisomerase II/histidine kinase"/>
    <property type="match status" value="1"/>
</dbReference>
<dbReference type="CDD" id="cd16922">
    <property type="entry name" value="HATPase_EvgS-ArcB-TorS-like"/>
    <property type="match status" value="1"/>
</dbReference>
<dbReference type="InterPro" id="IPR011006">
    <property type="entry name" value="CheY-like_superfamily"/>
</dbReference>
<dbReference type="PROSITE" id="PS50110">
    <property type="entry name" value="RESPONSE_REGULATORY"/>
    <property type="match status" value="1"/>
</dbReference>
<dbReference type="InterPro" id="IPR001789">
    <property type="entry name" value="Sig_transdc_resp-reg_receiver"/>
</dbReference>
<evidence type="ECO:0000256" key="4">
    <source>
        <dbReference type="ARBA" id="ARBA00022475"/>
    </source>
</evidence>
<sequence>MSHPAAILDPSDRAFSPVLAAALLPALLDGLVAGVAVYDEQLRRVLSNPSLDRMFSLEPALTAPGTPLRDQVDAMRQAGFLDDAAAASILEAFAADDRRTCQWQSADGRTFEMVVMPAPGIGRLAICRDATKARQTERQLADEREVLATIIENLPDGVMLFDSEFRWRTSNRRLMEFGRFSPEIAHPGASGADIVRFQAMRGDFGPVPDDPVALEALVSERVGYMRKPGGNRYVRLTAGGFWIEFNMIPLPDGGLLAFYRDISELKRREAELESERGLLREVLESMDAMVVLFDADGDVVLSNDRYRDLLGMPDHLFTANSSLEAGLRWLYRRGDFGFARDEDTTVGDRVATIYGGQPLRYSRRMPHGAWVEFTYRPISGGRVIGHARDISPLKAREEDAVRAQARAEAAGTTLRSVLDTLGDGVALVEYNGDWIIHNRAMWEMNGLPRALFDDHANIRDGYHRHMLESGEVPRVCPTIEGDLDLYMERLQQADDAPYQRQRTNGRWIEHRTVRLPADRRLLIQRDITELKRTEAALREERDAAEAAGRAKASFLASMSHEIRTPMNGVLGMLEVLSRSDLRPDQARSVTVMRESAHSLLRIIDDVLDFSKIEAGRLEFEAVPFSLRGIIEGTVETLTPEASRRNLALFATIPDGAANIFEGDPTRVRQILFNLVGNALKFTERGFVRITAEIREEGPTALVAIAVEDSGVGMDAETIERLFQPFTQADSSTTRRFGGTGLGLSIVRRLAELMQGEVTLQSTPGRGSCFTVTLRLKPVQASLLAAPGREAELMSETASGPGHLLVVDDHPTNLEVITAQLELLGVQAMAASDGQKALALWRKERFDTVLLDIHMPVMDGFELARSIRAEEQRLSLPRTTLIAVTANALKGEAERCYAAGMDGFLAKPVSIEGLSRVLRRFHPDAVKGAEGGGALFDPDALRGLFGQQRERLRGILDGFAQQAANDIASLPELTPARQAEIAHRLKGSARMIGARLLAEAAQALEEAARSGNPEATAAIAAKLPRLLQDTLAAARPALGI</sequence>
<keyword evidence="5" id="KW-0997">Cell inner membrane</keyword>
<dbReference type="PANTHER" id="PTHR43047">
    <property type="entry name" value="TWO-COMPONENT HISTIDINE PROTEIN KINASE"/>
    <property type="match status" value="1"/>
</dbReference>
<dbReference type="InterPro" id="IPR008207">
    <property type="entry name" value="Sig_transdc_His_kin_Hpt_dom"/>
</dbReference>
<evidence type="ECO:0000256" key="11">
    <source>
        <dbReference type="ARBA" id="ARBA00022840"/>
    </source>
</evidence>
<dbReference type="InterPro" id="IPR000014">
    <property type="entry name" value="PAS"/>
</dbReference>
<dbReference type="PROSITE" id="PS50894">
    <property type="entry name" value="HPT"/>
    <property type="match status" value="1"/>
</dbReference>
<dbReference type="Pfam" id="PF01627">
    <property type="entry name" value="Hpt"/>
    <property type="match status" value="1"/>
</dbReference>
<dbReference type="InterPro" id="IPR005467">
    <property type="entry name" value="His_kinase_dom"/>
</dbReference>
<dbReference type="Pfam" id="PF12860">
    <property type="entry name" value="PAS_7"/>
    <property type="match status" value="4"/>
</dbReference>
<dbReference type="CDD" id="cd17546">
    <property type="entry name" value="REC_hyHK_CKI1_RcsC-like"/>
    <property type="match status" value="1"/>
</dbReference>
<organism evidence="24 25">
    <name type="scientific">Plastoroseomonas arctica</name>
    <dbReference type="NCBI Taxonomy" id="1509237"/>
    <lineage>
        <taxon>Bacteria</taxon>
        <taxon>Pseudomonadati</taxon>
        <taxon>Pseudomonadota</taxon>
        <taxon>Alphaproteobacteria</taxon>
        <taxon>Acetobacterales</taxon>
        <taxon>Acetobacteraceae</taxon>
        <taxon>Plastoroseomonas</taxon>
    </lineage>
</organism>